<keyword evidence="2" id="KW-1185">Reference proteome</keyword>
<dbReference type="InterPro" id="IPR012870">
    <property type="entry name" value="DUF1666"/>
</dbReference>
<gene>
    <name evidence="1" type="ORF">POM88_006877</name>
</gene>
<evidence type="ECO:0000313" key="2">
    <source>
        <dbReference type="Proteomes" id="UP001237642"/>
    </source>
</evidence>
<dbReference type="EMBL" id="JAUIZM010000002">
    <property type="protein sequence ID" value="KAK1397014.1"/>
    <property type="molecule type" value="Genomic_DNA"/>
</dbReference>
<dbReference type="AlphaFoldDB" id="A0AAD8J3J5"/>
<dbReference type="PANTHER" id="PTHR46741:SF2">
    <property type="entry name" value="RIBOSOMAL PROTEIN L34AE"/>
    <property type="match status" value="1"/>
</dbReference>
<evidence type="ECO:0000313" key="1">
    <source>
        <dbReference type="EMBL" id="KAK1397014.1"/>
    </source>
</evidence>
<name>A0AAD8J3J5_9APIA</name>
<protein>
    <submittedName>
        <fullName evidence="1">Uncharacterized protein</fullName>
    </submittedName>
</protein>
<comment type="caution">
    <text evidence="1">The sequence shown here is derived from an EMBL/GenBank/DDBJ whole genome shotgun (WGS) entry which is preliminary data.</text>
</comment>
<organism evidence="1 2">
    <name type="scientific">Heracleum sosnowskyi</name>
    <dbReference type="NCBI Taxonomy" id="360622"/>
    <lineage>
        <taxon>Eukaryota</taxon>
        <taxon>Viridiplantae</taxon>
        <taxon>Streptophyta</taxon>
        <taxon>Embryophyta</taxon>
        <taxon>Tracheophyta</taxon>
        <taxon>Spermatophyta</taxon>
        <taxon>Magnoliopsida</taxon>
        <taxon>eudicotyledons</taxon>
        <taxon>Gunneridae</taxon>
        <taxon>Pentapetalae</taxon>
        <taxon>asterids</taxon>
        <taxon>campanulids</taxon>
        <taxon>Apiales</taxon>
        <taxon>Apiaceae</taxon>
        <taxon>Apioideae</taxon>
        <taxon>apioid superclade</taxon>
        <taxon>Tordylieae</taxon>
        <taxon>Tordyliinae</taxon>
        <taxon>Heracleum</taxon>
    </lineage>
</organism>
<dbReference type="Pfam" id="PF07891">
    <property type="entry name" value="DUF1666"/>
    <property type="match status" value="1"/>
</dbReference>
<dbReference type="PANTHER" id="PTHR46741">
    <property type="entry name" value="OS09G0413600 PROTEIN"/>
    <property type="match status" value="1"/>
</dbReference>
<reference evidence="1" key="2">
    <citation type="submission" date="2023-05" db="EMBL/GenBank/DDBJ databases">
        <authorList>
            <person name="Schelkunov M.I."/>
        </authorList>
    </citation>
    <scope>NUCLEOTIDE SEQUENCE</scope>
    <source>
        <strain evidence="1">Hsosn_3</strain>
        <tissue evidence="1">Leaf</tissue>
    </source>
</reference>
<dbReference type="Proteomes" id="UP001237642">
    <property type="component" value="Unassembled WGS sequence"/>
</dbReference>
<proteinExistence type="predicted"/>
<reference evidence="1" key="1">
    <citation type="submission" date="2023-02" db="EMBL/GenBank/DDBJ databases">
        <title>Genome of toxic invasive species Heracleum sosnowskyi carries increased number of genes despite the absence of recent whole-genome duplications.</title>
        <authorList>
            <person name="Schelkunov M."/>
            <person name="Shtratnikova V."/>
            <person name="Makarenko M."/>
            <person name="Klepikova A."/>
            <person name="Omelchenko D."/>
            <person name="Novikova G."/>
            <person name="Obukhova E."/>
            <person name="Bogdanov V."/>
            <person name="Penin A."/>
            <person name="Logacheva M."/>
        </authorList>
    </citation>
    <scope>NUCLEOTIDE SEQUENCE</scope>
    <source>
        <strain evidence="1">Hsosn_3</strain>
        <tissue evidence="1">Leaf</tissue>
    </source>
</reference>
<sequence>MKFIKELQSDLELVYFGQMCLSWEIIHWQYEMALDLWESDPREICHYNEHRCVLRNLLQVPIIREDISKDNKKERMIKRDEYSITIDMLVEIVKESIRIYWRFIRADKNCSSALLKSRKGQIELQDPADSQTLKEVQKDFKKKDRMLKDQIRSGNCILKKLKKCREDDTDDQVLIFFCQVDMKLVSRVLNMQRLTADQPAWCINKLNTISFVNRKIHVQPNSFCLWPACMREGEFFIA</sequence>
<accession>A0AAD8J3J5</accession>